<evidence type="ECO:0000313" key="1">
    <source>
        <dbReference type="EMBL" id="EHJ59011.1"/>
    </source>
</evidence>
<dbReference type="EMBL" id="AGFM01000064">
    <property type="protein sequence ID" value="EHJ59011.1"/>
    <property type="molecule type" value="Genomic_DNA"/>
</dbReference>
<organism evidence="1 2">
    <name type="scientific">Novosphingobium pentaromativorans US6-1</name>
    <dbReference type="NCBI Taxonomy" id="1088721"/>
    <lineage>
        <taxon>Bacteria</taxon>
        <taxon>Pseudomonadati</taxon>
        <taxon>Pseudomonadota</taxon>
        <taxon>Alphaproteobacteria</taxon>
        <taxon>Sphingomonadales</taxon>
        <taxon>Sphingomonadaceae</taxon>
        <taxon>Novosphingobium</taxon>
    </lineage>
</organism>
<name>G6EIR9_9SPHN</name>
<evidence type="ECO:0000313" key="2">
    <source>
        <dbReference type="Proteomes" id="UP000004030"/>
    </source>
</evidence>
<dbReference type="PATRIC" id="fig|1088721.3.peg.4178"/>
<protein>
    <submittedName>
        <fullName evidence="1">Uncharacterized protein</fullName>
    </submittedName>
</protein>
<gene>
    <name evidence="1" type="ORF">NSU_4240</name>
</gene>
<comment type="caution">
    <text evidence="1">The sequence shown here is derived from an EMBL/GenBank/DDBJ whole genome shotgun (WGS) entry which is preliminary data.</text>
</comment>
<accession>G6EIR9</accession>
<dbReference type="AlphaFoldDB" id="G6EIR9"/>
<reference evidence="1 2" key="1">
    <citation type="journal article" date="2012" name="J. Bacteriol.">
        <title>Genome sequence of benzo(a)pyrene-degrading bacterium Novosphingobium pentaromativorans US6-1.</title>
        <authorList>
            <person name="Luo Y.R."/>
            <person name="Kang S.G."/>
            <person name="Kim S.J."/>
            <person name="Kim M.R."/>
            <person name="Li N."/>
            <person name="Lee J.H."/>
            <person name="Kwon K.K."/>
        </authorList>
    </citation>
    <scope>NUCLEOTIDE SEQUENCE [LARGE SCALE GENOMIC DNA]</scope>
    <source>
        <strain evidence="1 2">US6-1</strain>
    </source>
</reference>
<dbReference type="Proteomes" id="UP000004030">
    <property type="component" value="Unassembled WGS sequence"/>
</dbReference>
<keyword evidence="2" id="KW-1185">Reference proteome</keyword>
<proteinExistence type="predicted"/>
<sequence>MMNEVADLPWARKIASRTQAFQVICVDGGTLTYRASAANGDPLDAMALNKS</sequence>